<dbReference type="NCBIfam" id="TIGR03696">
    <property type="entry name" value="Rhs_assc_core"/>
    <property type="match status" value="1"/>
</dbReference>
<dbReference type="NCBIfam" id="TIGR01643">
    <property type="entry name" value="YD_repeat_2x"/>
    <property type="match status" value="1"/>
</dbReference>
<dbReference type="InterPro" id="IPR006530">
    <property type="entry name" value="YD"/>
</dbReference>
<dbReference type="PANTHER" id="PTHR32305:SF17">
    <property type="entry name" value="TRNA NUCLEASE WAPA"/>
    <property type="match status" value="1"/>
</dbReference>
<dbReference type="EMBL" id="CP020570">
    <property type="protein sequence ID" value="ARF66113.1"/>
    <property type="molecule type" value="Genomic_DNA"/>
</dbReference>
<reference evidence="4 5" key="1">
    <citation type="submission" date="2017-03" db="EMBL/GenBank/DDBJ databases">
        <title>Complete Genome Sequence of a natural compounds producer, Streptomyces violaceus S21.</title>
        <authorList>
            <person name="Zhong C."/>
            <person name="Zhao Z."/>
            <person name="Fu J."/>
            <person name="Zong G."/>
            <person name="Qin R."/>
            <person name="Cao G."/>
        </authorList>
    </citation>
    <scope>NUCLEOTIDE SEQUENCE [LARGE SCALE GENOMIC DNA]</scope>
    <source>
        <strain evidence="4 5">S21</strain>
    </source>
</reference>
<evidence type="ECO:0000313" key="5">
    <source>
        <dbReference type="Proteomes" id="UP000192445"/>
    </source>
</evidence>
<feature type="compositionally biased region" description="Polar residues" evidence="2">
    <location>
        <begin position="269"/>
        <end position="279"/>
    </location>
</feature>
<proteinExistence type="predicted"/>
<feature type="region of interest" description="Disordered" evidence="2">
    <location>
        <begin position="1"/>
        <end position="57"/>
    </location>
</feature>
<evidence type="ECO:0000313" key="4">
    <source>
        <dbReference type="EMBL" id="ARF66113.1"/>
    </source>
</evidence>
<dbReference type="InterPro" id="IPR022385">
    <property type="entry name" value="Rhs_assc_core"/>
</dbReference>
<evidence type="ECO:0000256" key="2">
    <source>
        <dbReference type="SAM" id="MobiDB-lite"/>
    </source>
</evidence>
<dbReference type="Proteomes" id="UP000192445">
    <property type="component" value="Chromosome"/>
</dbReference>
<feature type="compositionally biased region" description="Polar residues" evidence="2">
    <location>
        <begin position="1163"/>
        <end position="1172"/>
    </location>
</feature>
<dbReference type="InterPro" id="IPR050708">
    <property type="entry name" value="T6SS_VgrG/RHS"/>
</dbReference>
<protein>
    <submittedName>
        <fullName evidence="4">Type IV secretion protein Rhs</fullName>
    </submittedName>
</protein>
<dbReference type="STRING" id="1935.B1H20_10340"/>
<feature type="domain" description="Teneurin-like YD-shell" evidence="3">
    <location>
        <begin position="1584"/>
        <end position="1846"/>
    </location>
</feature>
<sequence length="2112" mass="225351">MAQAAGGPGRPGVPKQRSSEVEAVPADGAAAARRTAVRSAARNAAETGRAASERAASRWPAAGAAEVVAAPAGKGTPTRVGRVPVTVERVGRAAGPAAVDVRVLDRKAAAAAGVRGVLLTARGDRSGTAELTVDYASFASVIGGDWAGRLSLTRLPACALTTPGAAGCQDATPLDTRNDVTGQRLSAEVSFPAGAKAAPVVLAVAAAGTGQSAGGAGDFSATPLASSSTWKAGGSSGSFTWSYPMDAPAPSAGPQPSLDLSYDSGSVDGRNSSTNNQGTDVGEGFGLSAVSYIDRQYGSCAKDGHSKQYDLCWKYDNASLVLNGKASELVKDDTTGAWRLSDDDASKVVHRTGADNGDDNGESWTVTTGDGTTYHFGLDKLPGAGAQRTNSAWTVPVFGDDEDEPGHKNGDTFAERSLNQAWRWNLDLVEDVHGNAMTYWYTKEDNHYRKNKQDKADTSYIRGGHLDRILYGQRSDTLFTATAPYRVGFGHAERCTASDCEKLTESTAKNWPDVPFDAICARGADKEKCLAESPSFFSRKLLTKITTEVQAKTGGGYDPVDSWAFDQTYLDGGDIGDSSDQTLVLRSVRRTGHTGTAITLDPVDFTYHTRPNRVEGGTQPGGGNILPLTRPRLNTVTTETGALTTVTYSAPECVRGSRMPAAEDDNALSCYPLYWNVNGATDASLDWYHKYRVLAVTLGDPAGHGETVEHAYAYEKPAWRYNTSPFVPSDERTWSNWRGYQKVTTLTGAATGTRSRTVSTYLQGMHKDPRKAGGTRTVSVPGLDVAGLDVPDVTDAEQYAGFARQTVTYDGNTPVTVTVNDPWSARTATQHKSFADTEAYYVRTGKATTHTYLTRSQTWRSTSTSTTYDSYGMPERVDSTGDLARTGDETCTRTWYARNDAAGLTDLTSRVRVVGRSCATGETALSLPASSATRGDVLADTATVYDAPGATATGWTPAQEPTRGTETWTGRATGYPAAATGGERAPKGWQLSTRSTYDALGRALSVTDAAGKPTSTVYAPTGAGVPTRNTVTNAKGHRTISVLDGVRGLVVQKYDANNRKTEQTHDALGRLRQVWLPDRNAAAGQSASIGHTYTLQRGKAPAVGTSVIKSSTTVSTSYEIFDSLLRPLQKQTPTPLGGRVLTDTRYDSRGLARQTLSEIYDSTSAPNSTYTRGESGGAPKQNDLIHDGAGRETSNTFAVFGVDRWTTYKSYTGDSTATSAPEGGRATREITDALGRTAQRREYASPQPADSEYTKEAGAAYTTTRFGYTLDGKETSITGPDNSRWTYIYDLFGRRTASTDPDKGASSTGYTAADRPDWTEDAEGRKLLYGYDDLGRTTDLWSGARTDANKLAHWTFDTLLKGQLTSSVRYDGGAVPTGRAYTKAVTAYDSRYRATASRITLDAGEPLVVSGAAESSYDFETAYNLDGTVQYTNEPAVAGLPAERVAYTYTSTGQTASVSSGASGYLHSAAYDVLGRPQQFTLAVSGAAEAKKTYLNNEYDQGTGRVTRSYVTTPQTAPYKPQDLSYTYDQAGNVTRITDTPNPDAVLKGETQCFGYDGYSRLKEARTSATADCSGTTPAGPAPYRTAYTYDEGGQRRTETQYDVNGAGTTSTYCYTDAARPHALTATTKATGEKPCDAVAPAYVHDRTGNVTKRPGPTAGQSLLWDAEGRLSRLTEGSRRTDYVYDADGTLLIRRATGDGESVLYLGGTEIHLRATGSTRKTWGTRSYRAGEEVIAVRTNESGSQRVTFLAGDRHGTSSLAIDATTQAVIRRYTTPFGAPRGTGPGNWPDDKRFLGKPTDPGTGLTHIGARQFDALLGRFLSVDPLLESDKHQSLNGYSYAENNPVTLSDPTGLGSFTCSKNCSPDVIAAEETVSPPVVGASGQGGTSGPIKSKGKNVSGNTCGPQCRAAALYEQQRLLALRQTRADQIRMMMLGAPPPQAKLLPLVDMTGCNKECQAEFLRLHIANMPAGGGRSRGFNPIIWLNDLGVKGVDKAKDPVFQSDVAGELYEYAAHLAGGSCDDKGADLTVCTVGLPIYGRGGTTVGDTYVTEPDVKSFVTPKRLKHERVHVKQWEKRGFKFPFDYFGEGVDPCENSYEDQAGYDDGGYSQCIP</sequence>
<dbReference type="OrthoDB" id="291011at2"/>
<evidence type="ECO:0000259" key="3">
    <source>
        <dbReference type="Pfam" id="PF25023"/>
    </source>
</evidence>
<dbReference type="Gene3D" id="2.180.10.10">
    <property type="entry name" value="RHS repeat-associated core"/>
    <property type="match status" value="2"/>
</dbReference>
<dbReference type="PANTHER" id="PTHR32305">
    <property type="match status" value="1"/>
</dbReference>
<dbReference type="InterPro" id="IPR031325">
    <property type="entry name" value="RHS_repeat"/>
</dbReference>
<dbReference type="KEGG" id="svu:B1H20_10340"/>
<dbReference type="InterPro" id="IPR056823">
    <property type="entry name" value="TEN-like_YD-shell"/>
</dbReference>
<feature type="compositionally biased region" description="Low complexity" evidence="2">
    <location>
        <begin position="21"/>
        <end position="50"/>
    </location>
</feature>
<organism evidence="4 5">
    <name type="scientific">Streptomyces violaceoruber</name>
    <dbReference type="NCBI Taxonomy" id="1935"/>
    <lineage>
        <taxon>Bacteria</taxon>
        <taxon>Bacillati</taxon>
        <taxon>Actinomycetota</taxon>
        <taxon>Actinomycetes</taxon>
        <taxon>Kitasatosporales</taxon>
        <taxon>Streptomycetaceae</taxon>
        <taxon>Streptomyces</taxon>
        <taxon>Streptomyces violaceoruber group</taxon>
    </lineage>
</organism>
<evidence type="ECO:0000256" key="1">
    <source>
        <dbReference type="ARBA" id="ARBA00022737"/>
    </source>
</evidence>
<feature type="compositionally biased region" description="Gly residues" evidence="2">
    <location>
        <begin position="1"/>
        <end position="10"/>
    </location>
</feature>
<accession>A0A1V0ULG4</accession>
<dbReference type="Pfam" id="PF05593">
    <property type="entry name" value="RHS_repeat"/>
    <property type="match status" value="1"/>
</dbReference>
<feature type="region of interest" description="Disordered" evidence="2">
    <location>
        <begin position="1163"/>
        <end position="1190"/>
    </location>
</feature>
<keyword evidence="1" id="KW-0677">Repeat</keyword>
<gene>
    <name evidence="4" type="ORF">B1H20_10340</name>
</gene>
<feature type="region of interest" description="Disordered" evidence="2">
    <location>
        <begin position="1235"/>
        <end position="1256"/>
    </location>
</feature>
<name>A0A1V0ULG4_STRVN</name>
<feature type="region of interest" description="Disordered" evidence="2">
    <location>
        <begin position="1876"/>
        <end position="1898"/>
    </location>
</feature>
<dbReference type="Pfam" id="PF25023">
    <property type="entry name" value="TEN_YD-shell"/>
    <property type="match status" value="1"/>
</dbReference>
<feature type="region of interest" description="Disordered" evidence="2">
    <location>
        <begin position="950"/>
        <end position="970"/>
    </location>
</feature>
<feature type="region of interest" description="Disordered" evidence="2">
    <location>
        <begin position="247"/>
        <end position="280"/>
    </location>
</feature>